<keyword evidence="5" id="KW-0004">4Fe-4S</keyword>
<dbReference type="InterPro" id="IPR004209">
    <property type="entry name" value="FTR_bsu"/>
</dbReference>
<evidence type="ECO:0000256" key="11">
    <source>
        <dbReference type="ARBA" id="ARBA00026011"/>
    </source>
</evidence>
<evidence type="ECO:0000256" key="13">
    <source>
        <dbReference type="ARBA" id="ARBA00048150"/>
    </source>
</evidence>
<comment type="cofactor">
    <cofactor evidence="1">
        <name>[4Fe-4S] cluster</name>
        <dbReference type="ChEBI" id="CHEBI:49883"/>
    </cofactor>
</comment>
<dbReference type="KEGG" id="nde:NIDE3565"/>
<evidence type="ECO:0000256" key="2">
    <source>
        <dbReference type="ARBA" id="ARBA00003945"/>
    </source>
</evidence>
<keyword evidence="9" id="KW-0411">Iron-sulfur</keyword>
<evidence type="ECO:0000256" key="12">
    <source>
        <dbReference type="ARBA" id="ARBA00030295"/>
    </source>
</evidence>
<dbReference type="GO" id="GO:0016730">
    <property type="term" value="F:oxidoreductase activity, acting on iron-sulfur proteins as donors"/>
    <property type="evidence" value="ECO:0007669"/>
    <property type="project" value="InterPro"/>
</dbReference>
<comment type="catalytic activity">
    <reaction evidence="13">
        <text>[thioredoxin]-disulfide + 2 reduced [2Fe-2S]-[ferredoxin] + 2 H(+) = [thioredoxin]-dithiol + 2 oxidized [2Fe-2S]-[ferredoxin]</text>
        <dbReference type="Rhea" id="RHEA:42336"/>
        <dbReference type="Rhea" id="RHEA-COMP:10000"/>
        <dbReference type="Rhea" id="RHEA-COMP:10001"/>
        <dbReference type="Rhea" id="RHEA-COMP:10698"/>
        <dbReference type="Rhea" id="RHEA-COMP:10700"/>
        <dbReference type="ChEBI" id="CHEBI:15378"/>
        <dbReference type="ChEBI" id="CHEBI:29950"/>
        <dbReference type="ChEBI" id="CHEBI:33737"/>
        <dbReference type="ChEBI" id="CHEBI:33738"/>
        <dbReference type="ChEBI" id="CHEBI:50058"/>
        <dbReference type="EC" id="1.8.7.2"/>
    </reaction>
</comment>
<reference evidence="15 16" key="1">
    <citation type="journal article" date="2010" name="Proc. Natl. Acad. Sci. U.S.A.">
        <title>A Nitrospira metagenome illuminates the physiology and evolution of globally important nitrite-oxidizing bacteria.</title>
        <authorList>
            <person name="Lucker S."/>
            <person name="Wagner M."/>
            <person name="Maixner F."/>
            <person name="Pelletier E."/>
            <person name="Koch H."/>
            <person name="Vacherie B."/>
            <person name="Rattei T."/>
            <person name="Sinninghe Damste J."/>
            <person name="Spieck E."/>
            <person name="Le Paslier D."/>
            <person name="Daims H."/>
        </authorList>
    </citation>
    <scope>NUCLEOTIDE SEQUENCE [LARGE SCALE GENOMIC DNA]</scope>
</reference>
<dbReference type="AlphaFoldDB" id="D8PJ12"/>
<organism evidence="15 16">
    <name type="scientific">Nitrospira defluvii</name>
    <dbReference type="NCBI Taxonomy" id="330214"/>
    <lineage>
        <taxon>Bacteria</taxon>
        <taxon>Pseudomonadati</taxon>
        <taxon>Nitrospirota</taxon>
        <taxon>Nitrospiria</taxon>
        <taxon>Nitrospirales</taxon>
        <taxon>Nitrospiraceae</taxon>
        <taxon>Nitrospira</taxon>
    </lineage>
</organism>
<name>D8PJ12_9BACT</name>
<dbReference type="OrthoDB" id="12890at2"/>
<evidence type="ECO:0000256" key="9">
    <source>
        <dbReference type="ARBA" id="ARBA00023014"/>
    </source>
</evidence>
<dbReference type="SUPFAM" id="SSF57662">
    <property type="entry name" value="Ferredoxin thioredoxin reductase (FTR), catalytic beta chain"/>
    <property type="match status" value="1"/>
</dbReference>
<evidence type="ECO:0000256" key="10">
    <source>
        <dbReference type="ARBA" id="ARBA00023157"/>
    </source>
</evidence>
<feature type="compositionally biased region" description="Polar residues" evidence="14">
    <location>
        <begin position="139"/>
        <end position="148"/>
    </location>
</feature>
<comment type="similarity">
    <text evidence="3">Belongs to the ferredoxin thioredoxin reductase beta subunit family.</text>
</comment>
<dbReference type="GO" id="GO:0046872">
    <property type="term" value="F:metal ion binding"/>
    <property type="evidence" value="ECO:0007669"/>
    <property type="project" value="UniProtKB-KW"/>
</dbReference>
<dbReference type="InterPro" id="IPR036644">
    <property type="entry name" value="FTR_bsu_sf"/>
</dbReference>
<gene>
    <name evidence="15" type="ORF">NIDE3565</name>
</gene>
<evidence type="ECO:0000256" key="14">
    <source>
        <dbReference type="SAM" id="MobiDB-lite"/>
    </source>
</evidence>
<evidence type="ECO:0000256" key="6">
    <source>
        <dbReference type="ARBA" id="ARBA00022723"/>
    </source>
</evidence>
<dbReference type="HOGENOM" id="CLU_139142_0_0_0"/>
<keyword evidence="6" id="KW-0479">Metal-binding</keyword>
<evidence type="ECO:0000256" key="3">
    <source>
        <dbReference type="ARBA" id="ARBA00007941"/>
    </source>
</evidence>
<keyword evidence="10" id="KW-1015">Disulfide bond</keyword>
<keyword evidence="8" id="KW-0408">Iron</keyword>
<evidence type="ECO:0000256" key="1">
    <source>
        <dbReference type="ARBA" id="ARBA00001966"/>
    </source>
</evidence>
<keyword evidence="16" id="KW-1185">Reference proteome</keyword>
<dbReference type="eggNOG" id="COG4802">
    <property type="taxonomic scope" value="Bacteria"/>
</dbReference>
<dbReference type="PANTHER" id="PTHR35113:SF1">
    <property type="entry name" value="FERREDOXIN-THIOREDOXIN REDUCTASE CATALYTIC CHAIN, CHLOROPLASTIC"/>
    <property type="match status" value="1"/>
</dbReference>
<evidence type="ECO:0000256" key="8">
    <source>
        <dbReference type="ARBA" id="ARBA00023004"/>
    </source>
</evidence>
<dbReference type="EMBL" id="FP929003">
    <property type="protein sequence ID" value="CBK43249.1"/>
    <property type="molecule type" value="Genomic_DNA"/>
</dbReference>
<dbReference type="Gene3D" id="3.90.460.10">
    <property type="entry name" value="Ferredoxin thioredoxin reductase catalytic beta subunit"/>
    <property type="match status" value="1"/>
</dbReference>
<comment type="subunit">
    <text evidence="11">Heterodimer of subunit A (variable subunit) and subunit B (catalytic subunit). Heterodimeric FTR forms a complex with ferredoxin and thioredoxin.</text>
</comment>
<keyword evidence="7 15" id="KW-0560">Oxidoreductase</keyword>
<accession>D8PJ12</accession>
<protein>
    <recommendedName>
        <fullName evidence="4">ferredoxin:thioredoxin reductase</fullName>
        <ecNumber evidence="4">1.8.7.2</ecNumber>
    </recommendedName>
    <alternativeName>
        <fullName evidence="12">Ferredoxin-thioredoxin reductase subunit B</fullName>
    </alternativeName>
</protein>
<evidence type="ECO:0000313" key="15">
    <source>
        <dbReference type="EMBL" id="CBK43249.1"/>
    </source>
</evidence>
<dbReference type="Pfam" id="PF02943">
    <property type="entry name" value="FeThRed_B"/>
    <property type="match status" value="1"/>
</dbReference>
<dbReference type="EC" id="1.8.7.2" evidence="4"/>
<evidence type="ECO:0000313" key="16">
    <source>
        <dbReference type="Proteomes" id="UP000001660"/>
    </source>
</evidence>
<dbReference type="Proteomes" id="UP000001660">
    <property type="component" value="Chromosome"/>
</dbReference>
<dbReference type="PANTHER" id="PTHR35113">
    <property type="entry name" value="FERREDOXIN-THIOREDOXIN REDUCTASE CATALYTIC CHAIN, CHLOROPLASTIC"/>
    <property type="match status" value="1"/>
</dbReference>
<dbReference type="GO" id="GO:0051539">
    <property type="term" value="F:4 iron, 4 sulfur cluster binding"/>
    <property type="evidence" value="ECO:0007669"/>
    <property type="project" value="UniProtKB-KW"/>
</dbReference>
<feature type="region of interest" description="Disordered" evidence="14">
    <location>
        <begin position="116"/>
        <end position="148"/>
    </location>
</feature>
<comment type="function">
    <text evidence="2">Catalytic subunit of the ferredoxin-thioredoxin reductase (FTR), which catalyzes the two-electron reduction of thioredoxins by the electrons provided by reduced ferredoxin.</text>
</comment>
<dbReference type="STRING" id="330214.NIDE3565"/>
<evidence type="ECO:0000256" key="7">
    <source>
        <dbReference type="ARBA" id="ARBA00023002"/>
    </source>
</evidence>
<proteinExistence type="inferred from homology"/>
<sequence>MAEPSKESLDKMWKYVKGFAEKSGTAMHPNEAVTNAVVLGLAAHVDELGKPLCPCNFYPDKQAEAKLRRWMCACDEMQIYKYCHCLLFVREDGMPITEYLPEDHEGRQCYGLITDPTPEKGRALRHKALPMAPKEGTPPTASDSAPQP</sequence>
<evidence type="ECO:0000256" key="5">
    <source>
        <dbReference type="ARBA" id="ARBA00022485"/>
    </source>
</evidence>
<evidence type="ECO:0000256" key="4">
    <source>
        <dbReference type="ARBA" id="ARBA00012358"/>
    </source>
</evidence>